<evidence type="ECO:0000256" key="1">
    <source>
        <dbReference type="SAM" id="MobiDB-lite"/>
    </source>
</evidence>
<accession>A0A7C8ICU8</accession>
<feature type="region of interest" description="Disordered" evidence="1">
    <location>
        <begin position="1"/>
        <end position="27"/>
    </location>
</feature>
<keyword evidence="3" id="KW-1185">Reference proteome</keyword>
<dbReference type="EMBL" id="JAADJZ010000008">
    <property type="protein sequence ID" value="KAF2872973.1"/>
    <property type="molecule type" value="Genomic_DNA"/>
</dbReference>
<comment type="caution">
    <text evidence="2">The sequence shown here is derived from an EMBL/GenBank/DDBJ whole genome shotgun (WGS) entry which is preliminary data.</text>
</comment>
<evidence type="ECO:0000313" key="2">
    <source>
        <dbReference type="EMBL" id="KAF2872973.1"/>
    </source>
</evidence>
<gene>
    <name evidence="2" type="ORF">BDV95DRAFT_605558</name>
</gene>
<dbReference type="AlphaFoldDB" id="A0A7C8ICU8"/>
<proteinExistence type="predicted"/>
<sequence length="301" mass="34350">MSNQSEPTRCNSPGFVPTTSGSPNDTEPVWTVKIIEQVGNVVTPLKDEPNQPWIVKYFTPEERRQRKAQGLAPFFEAERTNYDGHELIECIVHDWSMVPSFSSTLVLPNALHGHGVMPGGDPNTNSYAPIRSIVSLGLGSIRQKYRTKKVWVRHATAMEISKELSKWRALDGLIFQDAGYVQEDEKCWESLVSDRHENLTRHPAKFVRGAEGWKAIDGNTLIYALMEDQLWREMMGAYLHEKNIYPAGIICYDRLRGGRNGVWHSGFDKDFDARYEETNVIITGGYFLYRRKLHGYTLGVR</sequence>
<name>A0A7C8ICU8_9PLEO</name>
<reference evidence="2 3" key="1">
    <citation type="submission" date="2020-01" db="EMBL/GenBank/DDBJ databases">
        <authorList>
            <consortium name="DOE Joint Genome Institute"/>
            <person name="Haridas S."/>
            <person name="Albert R."/>
            <person name="Binder M."/>
            <person name="Bloem J."/>
            <person name="Labutti K."/>
            <person name="Salamov A."/>
            <person name="Andreopoulos B."/>
            <person name="Baker S.E."/>
            <person name="Barry K."/>
            <person name="Bills G."/>
            <person name="Bluhm B.H."/>
            <person name="Cannon C."/>
            <person name="Castanera R."/>
            <person name="Culley D.E."/>
            <person name="Daum C."/>
            <person name="Ezra D."/>
            <person name="Gonzalez J.B."/>
            <person name="Henrissat B."/>
            <person name="Kuo A."/>
            <person name="Liang C."/>
            <person name="Lipzen A."/>
            <person name="Lutzoni F."/>
            <person name="Magnuson J."/>
            <person name="Mondo S."/>
            <person name="Nolan M."/>
            <person name="Ohm R."/>
            <person name="Pangilinan J."/>
            <person name="Park H.-J.H."/>
            <person name="Ramirez L."/>
            <person name="Alfaro M."/>
            <person name="Sun H."/>
            <person name="Tritt A."/>
            <person name="Yoshinaga Y."/>
            <person name="Zwiers L.-H.L."/>
            <person name="Turgeon B.G."/>
            <person name="Goodwin S.B."/>
            <person name="Spatafora J.W."/>
            <person name="Crous P.W."/>
            <person name="Grigoriev I.V."/>
        </authorList>
    </citation>
    <scope>NUCLEOTIDE SEQUENCE [LARGE SCALE GENOMIC DNA]</scope>
    <source>
        <strain evidence="2 3">CBS 611.86</strain>
    </source>
</reference>
<protein>
    <submittedName>
        <fullName evidence="2">Uncharacterized protein</fullName>
    </submittedName>
</protein>
<dbReference type="Proteomes" id="UP000481861">
    <property type="component" value="Unassembled WGS sequence"/>
</dbReference>
<evidence type="ECO:0000313" key="3">
    <source>
        <dbReference type="Proteomes" id="UP000481861"/>
    </source>
</evidence>
<feature type="compositionally biased region" description="Polar residues" evidence="1">
    <location>
        <begin position="1"/>
        <end position="25"/>
    </location>
</feature>
<organism evidence="2 3">
    <name type="scientific">Massariosphaeria phaeospora</name>
    <dbReference type="NCBI Taxonomy" id="100035"/>
    <lineage>
        <taxon>Eukaryota</taxon>
        <taxon>Fungi</taxon>
        <taxon>Dikarya</taxon>
        <taxon>Ascomycota</taxon>
        <taxon>Pezizomycotina</taxon>
        <taxon>Dothideomycetes</taxon>
        <taxon>Pleosporomycetidae</taxon>
        <taxon>Pleosporales</taxon>
        <taxon>Pleosporales incertae sedis</taxon>
        <taxon>Massariosphaeria</taxon>
    </lineage>
</organism>